<sequence>MGLKEVRSRKGLTQVQAAELMALPQQRISEYERGQDMNVSRAKKFATILGCSLDEVCEYIAPEK</sequence>
<dbReference type="SMART" id="SM00530">
    <property type="entry name" value="HTH_XRE"/>
    <property type="match status" value="1"/>
</dbReference>
<evidence type="ECO:0000313" key="3">
    <source>
        <dbReference type="Proteomes" id="UP000229095"/>
    </source>
</evidence>
<gene>
    <name evidence="2" type="ORF">CS006_06605</name>
</gene>
<dbReference type="Gene3D" id="1.10.260.40">
    <property type="entry name" value="lambda repressor-like DNA-binding domains"/>
    <property type="match status" value="1"/>
</dbReference>
<dbReference type="GO" id="GO:0003677">
    <property type="term" value="F:DNA binding"/>
    <property type="evidence" value="ECO:0007669"/>
    <property type="project" value="InterPro"/>
</dbReference>
<name>A0A2M9H7Y7_9BIFI</name>
<evidence type="ECO:0000259" key="1">
    <source>
        <dbReference type="PROSITE" id="PS50943"/>
    </source>
</evidence>
<dbReference type="CDD" id="cd00093">
    <property type="entry name" value="HTH_XRE"/>
    <property type="match status" value="1"/>
</dbReference>
<dbReference type="InterPro" id="IPR010982">
    <property type="entry name" value="Lambda_DNA-bd_dom_sf"/>
</dbReference>
<evidence type="ECO:0000313" key="2">
    <source>
        <dbReference type="EMBL" id="PJM72925.1"/>
    </source>
</evidence>
<dbReference type="Proteomes" id="UP000229095">
    <property type="component" value="Unassembled WGS sequence"/>
</dbReference>
<dbReference type="RefSeq" id="WP_100511028.1">
    <property type="nucleotide sequence ID" value="NZ_PEBI01000003.1"/>
</dbReference>
<accession>A0A2M9H7Y7</accession>
<proteinExistence type="predicted"/>
<dbReference type="Pfam" id="PF01381">
    <property type="entry name" value="HTH_3"/>
    <property type="match status" value="1"/>
</dbReference>
<dbReference type="InterPro" id="IPR001387">
    <property type="entry name" value="Cro/C1-type_HTH"/>
</dbReference>
<organism evidence="2 3">
    <name type="scientific">Bifidobacterium primatium</name>
    <dbReference type="NCBI Taxonomy" id="2045438"/>
    <lineage>
        <taxon>Bacteria</taxon>
        <taxon>Bacillati</taxon>
        <taxon>Actinomycetota</taxon>
        <taxon>Actinomycetes</taxon>
        <taxon>Bifidobacteriales</taxon>
        <taxon>Bifidobacteriaceae</taxon>
        <taxon>Bifidobacterium</taxon>
    </lineage>
</organism>
<feature type="domain" description="HTH cro/C1-type" evidence="1">
    <location>
        <begin position="3"/>
        <end position="56"/>
    </location>
</feature>
<dbReference type="PROSITE" id="PS50943">
    <property type="entry name" value="HTH_CROC1"/>
    <property type="match status" value="1"/>
</dbReference>
<dbReference type="EMBL" id="PEBI01000003">
    <property type="protein sequence ID" value="PJM72925.1"/>
    <property type="molecule type" value="Genomic_DNA"/>
</dbReference>
<keyword evidence="3" id="KW-1185">Reference proteome</keyword>
<dbReference type="SUPFAM" id="SSF47413">
    <property type="entry name" value="lambda repressor-like DNA-binding domains"/>
    <property type="match status" value="1"/>
</dbReference>
<dbReference type="OrthoDB" id="3235880at2"/>
<reference evidence="2 3" key="1">
    <citation type="submission" date="2017-10" db="EMBL/GenBank/DDBJ databases">
        <title>Draft genome sequences of strains TRE 1, TRE 9, TRE H and TRI 7, isolated from tamarins, belonging to four potential novel Bifidobacterium species.</title>
        <authorList>
            <person name="Mattarelli P."/>
            <person name="Modesto M."/>
            <person name="Puglisi E."/>
            <person name="Morelli L."/>
            <person name="Spezio C."/>
            <person name="Bonetti A."/>
            <person name="Sandri C."/>
        </authorList>
    </citation>
    <scope>NUCLEOTIDE SEQUENCE [LARGE SCALE GENOMIC DNA]</scope>
    <source>
        <strain evidence="3">TRE1</strain>
    </source>
</reference>
<protein>
    <submittedName>
        <fullName evidence="2">Transcriptional regulator</fullName>
    </submittedName>
</protein>
<dbReference type="AlphaFoldDB" id="A0A2M9H7Y7"/>
<comment type="caution">
    <text evidence="2">The sequence shown here is derived from an EMBL/GenBank/DDBJ whole genome shotgun (WGS) entry which is preliminary data.</text>
</comment>